<name>A0ABD0KMN4_9CAEN</name>
<feature type="compositionally biased region" description="Basic and acidic residues" evidence="1">
    <location>
        <begin position="480"/>
        <end position="489"/>
    </location>
</feature>
<feature type="compositionally biased region" description="Polar residues" evidence="1">
    <location>
        <begin position="756"/>
        <end position="772"/>
    </location>
</feature>
<feature type="region of interest" description="Disordered" evidence="1">
    <location>
        <begin position="20"/>
        <end position="138"/>
    </location>
</feature>
<gene>
    <name evidence="3" type="ORF">BaRGS_00020429</name>
</gene>
<feature type="compositionally biased region" description="Polar residues" evidence="1">
    <location>
        <begin position="633"/>
        <end position="643"/>
    </location>
</feature>
<feature type="compositionally biased region" description="Basic and acidic residues" evidence="1">
    <location>
        <begin position="656"/>
        <end position="665"/>
    </location>
</feature>
<protein>
    <recommendedName>
        <fullName evidence="2">Little elongation complex subunit 2 C-terminal domain-containing protein</fullName>
    </recommendedName>
</protein>
<organism evidence="3 4">
    <name type="scientific">Batillaria attramentaria</name>
    <dbReference type="NCBI Taxonomy" id="370345"/>
    <lineage>
        <taxon>Eukaryota</taxon>
        <taxon>Metazoa</taxon>
        <taxon>Spiralia</taxon>
        <taxon>Lophotrochozoa</taxon>
        <taxon>Mollusca</taxon>
        <taxon>Gastropoda</taxon>
        <taxon>Caenogastropoda</taxon>
        <taxon>Sorbeoconcha</taxon>
        <taxon>Cerithioidea</taxon>
        <taxon>Batillariidae</taxon>
        <taxon>Batillaria</taxon>
    </lineage>
</organism>
<feature type="compositionally biased region" description="Low complexity" evidence="1">
    <location>
        <begin position="555"/>
        <end position="567"/>
    </location>
</feature>
<evidence type="ECO:0000313" key="4">
    <source>
        <dbReference type="Proteomes" id="UP001519460"/>
    </source>
</evidence>
<evidence type="ECO:0000313" key="3">
    <source>
        <dbReference type="EMBL" id="KAK7488270.1"/>
    </source>
</evidence>
<dbReference type="EMBL" id="JACVVK020000152">
    <property type="protein sequence ID" value="KAK7488270.1"/>
    <property type="molecule type" value="Genomic_DNA"/>
</dbReference>
<dbReference type="Pfam" id="PF10505">
    <property type="entry name" value="NARG2_C"/>
    <property type="match status" value="1"/>
</dbReference>
<evidence type="ECO:0000259" key="2">
    <source>
        <dbReference type="Pfam" id="PF10505"/>
    </source>
</evidence>
<feature type="compositionally biased region" description="Basic residues" evidence="1">
    <location>
        <begin position="112"/>
        <end position="124"/>
    </location>
</feature>
<feature type="domain" description="Little elongation complex subunit 2 C-terminal" evidence="2">
    <location>
        <begin position="812"/>
        <end position="987"/>
    </location>
</feature>
<proteinExistence type="predicted"/>
<keyword evidence="4" id="KW-1185">Reference proteome</keyword>
<evidence type="ECO:0000256" key="1">
    <source>
        <dbReference type="SAM" id="MobiDB-lite"/>
    </source>
</evidence>
<feature type="non-terminal residue" evidence="3">
    <location>
        <position position="1"/>
    </location>
</feature>
<dbReference type="PANTHER" id="PTHR14633:SF3">
    <property type="entry name" value="LITTLE ELONGATION COMPLEX SUBUNIT 2"/>
    <property type="match status" value="1"/>
</dbReference>
<dbReference type="PANTHER" id="PTHR14633">
    <property type="entry name" value="LITTLE ELONGATION COMPLEX SUBUNIT 2"/>
    <property type="match status" value="1"/>
</dbReference>
<feature type="compositionally biased region" description="Polar residues" evidence="1">
    <location>
        <begin position="568"/>
        <end position="582"/>
    </location>
</feature>
<sequence>KEPINGKTAFFTEEVFRQFMGPEPSVEETVEKFTNSASRDADAIDTSGLEQSTSPSETPHPPPVVVSKLGPTSQTFNAAHNPAGRGTSQAPQQHPGGRGSLSGAHPPGVRHGQNKGRGAGRGKNFRFERPGHEVRKSSLSHAQQIRYVDLFKKYTQRFLGGYCQCPSERDLKEIMEFEKLQEMVAKEQEEFQAHLKRMAYSNPRSYTFLPQHVQKYTMEKQESCCKRAKSYARHYTNHSQIPMVVMPTDSNPAPLIFVQTLLEVGTKSKVAVPELKPNIKHFVRQEYDGVNARFPPQPLVRQDSTLWNHEPVSKDSNAEVLVSKHKCHVVTTANVISLLLNNHPPDFSLAWDIPVIIRQHEGSAFGKVVFLDKPLLPEGLSPSEKKTYYLQKELRTSMCQPLQQGKKTAQKGTDKVKPGLSTETSQQTNASRFGSAVSNDDDDDPFGASFTMDDLETFGSDKHSSFKKALSLKLEMPAELEKSLQDRESQPQTSPTTGESVVSLQTTKPDKLEDDTEKMQCDEPVDEGGTGASTNSDTHNLTEEHDNSPADILNEETSSNLTSNNTTAAPQQHVQVHPTTTPLKRRLRSSFKCDEDQTSDSDEDALCIVSQGSDDDDASPQNGPSVGGAPLPSQASGNVASSKSDAEMAVEVTEPTADKSSELPTRRVTRSASLRLKSSKEICTSKSSADAVCESVQASARRVEMKPRTQTATVEYDESPTPAKKLRGGDRKNYTGQTIGDGAQEKSAATADKVPQTATETGFSKGKQSTASGHAGSKCKSTPLDSILQLQKEMLPARDNTRLKVQEKAEDYRQPAQAGESVSYNLWDLAGISVLLRCSNHGFVRDFRQQQKPVYLIAKPERQLPHGLEQTTLNESVRAWLGCLLRPNSSLIRELQLNQILQPTLSFSVPAAFTLLKNIFTKLTELPVGSYLLSHEAAADHIQLRAATQNKSMTERRDKTVPWVPVDPTLILPLHWRLGLVPATFQPA</sequence>
<dbReference type="Proteomes" id="UP001519460">
    <property type="component" value="Unassembled WGS sequence"/>
</dbReference>
<accession>A0ABD0KMN4</accession>
<feature type="compositionally biased region" description="Polar residues" evidence="1">
    <location>
        <begin position="490"/>
        <end position="507"/>
    </location>
</feature>
<feature type="compositionally biased region" description="Polar residues" evidence="1">
    <location>
        <begin position="400"/>
        <end position="411"/>
    </location>
</feature>
<feature type="region of interest" description="Disordered" evidence="1">
    <location>
        <begin position="400"/>
        <end position="448"/>
    </location>
</feature>
<dbReference type="AlphaFoldDB" id="A0ABD0KMN4"/>
<feature type="compositionally biased region" description="Polar residues" evidence="1">
    <location>
        <begin position="421"/>
        <end position="438"/>
    </location>
</feature>
<feature type="compositionally biased region" description="Basic and acidic residues" evidence="1">
    <location>
        <begin position="125"/>
        <end position="136"/>
    </location>
</feature>
<comment type="caution">
    <text evidence="3">The sequence shown here is derived from an EMBL/GenBank/DDBJ whole genome shotgun (WGS) entry which is preliminary data.</text>
</comment>
<feature type="region of interest" description="Disordered" evidence="1">
    <location>
        <begin position="705"/>
        <end position="782"/>
    </location>
</feature>
<dbReference type="InterPro" id="IPR019535">
    <property type="entry name" value="ICE2_C"/>
</dbReference>
<feature type="region of interest" description="Disordered" evidence="1">
    <location>
        <begin position="480"/>
        <end position="677"/>
    </location>
</feature>
<reference evidence="3 4" key="1">
    <citation type="journal article" date="2023" name="Sci. Data">
        <title>Genome assembly of the Korean intertidal mud-creeper Batillaria attramentaria.</title>
        <authorList>
            <person name="Patra A.K."/>
            <person name="Ho P.T."/>
            <person name="Jun S."/>
            <person name="Lee S.J."/>
            <person name="Kim Y."/>
            <person name="Won Y.J."/>
        </authorList>
    </citation>
    <scope>NUCLEOTIDE SEQUENCE [LARGE SCALE GENOMIC DNA]</scope>
    <source>
        <strain evidence="3">Wonlab-2016</strain>
    </source>
</reference>
<feature type="compositionally biased region" description="Acidic residues" evidence="1">
    <location>
        <begin position="596"/>
        <end position="605"/>
    </location>
</feature>
<feature type="non-terminal residue" evidence="3">
    <location>
        <position position="988"/>
    </location>
</feature>